<gene>
    <name evidence="1" type="ORF">SAMN04488004_102240</name>
</gene>
<protein>
    <recommendedName>
        <fullName evidence="3">DUF4112 domain-containing protein</fullName>
    </recommendedName>
</protein>
<dbReference type="AlphaFoldDB" id="A0A1I4CLG6"/>
<keyword evidence="2" id="KW-1185">Reference proteome</keyword>
<dbReference type="PANTHER" id="PTHR35519:SF2">
    <property type="entry name" value="PH DOMAIN PROTEIN"/>
    <property type="match status" value="1"/>
</dbReference>
<evidence type="ECO:0000313" key="1">
    <source>
        <dbReference type="EMBL" id="SFK82078.1"/>
    </source>
</evidence>
<dbReference type="RefSeq" id="WP_090185226.1">
    <property type="nucleotide sequence ID" value="NZ_FOTF01000002.1"/>
</dbReference>
<sequence length="124" mass="13600">MNDHHTRLERLEKMAHRMDTAIRVPIIGLRIGYDSIIGLIPGVGDILTLAPSAWIIIEAKRMGASPHVIGRMAANTAIDTLVGMIPILGDLFDATFKSNRRNVAILREHLERKGAVPAGQPQYA</sequence>
<accession>A0A1I4CLG6</accession>
<dbReference type="Proteomes" id="UP000199550">
    <property type="component" value="Unassembled WGS sequence"/>
</dbReference>
<name>A0A1I4CLG6_9RHOB</name>
<dbReference type="STRING" id="195913.SAMN04488004_102240"/>
<dbReference type="PANTHER" id="PTHR35519">
    <property type="entry name" value="MEMBRANE PROTEINS"/>
    <property type="match status" value="1"/>
</dbReference>
<organism evidence="1 2">
    <name type="scientific">Loktanella salsilacus</name>
    <dbReference type="NCBI Taxonomy" id="195913"/>
    <lineage>
        <taxon>Bacteria</taxon>
        <taxon>Pseudomonadati</taxon>
        <taxon>Pseudomonadota</taxon>
        <taxon>Alphaproteobacteria</taxon>
        <taxon>Rhodobacterales</taxon>
        <taxon>Roseobacteraceae</taxon>
        <taxon>Loktanella</taxon>
    </lineage>
</organism>
<dbReference type="EMBL" id="FOTF01000002">
    <property type="protein sequence ID" value="SFK82078.1"/>
    <property type="molecule type" value="Genomic_DNA"/>
</dbReference>
<proteinExistence type="predicted"/>
<evidence type="ECO:0000313" key="2">
    <source>
        <dbReference type="Proteomes" id="UP000199550"/>
    </source>
</evidence>
<evidence type="ECO:0008006" key="3">
    <source>
        <dbReference type="Google" id="ProtNLM"/>
    </source>
</evidence>
<dbReference type="InterPro" id="IPR025187">
    <property type="entry name" value="DUF4112"/>
</dbReference>
<reference evidence="1 2" key="1">
    <citation type="submission" date="2016-10" db="EMBL/GenBank/DDBJ databases">
        <authorList>
            <person name="de Groot N.N."/>
        </authorList>
    </citation>
    <scope>NUCLEOTIDE SEQUENCE [LARGE SCALE GENOMIC DNA]</scope>
    <source>
        <strain evidence="1 2">DSM 16199</strain>
    </source>
</reference>
<dbReference type="OrthoDB" id="513552at2"/>
<dbReference type="Pfam" id="PF13430">
    <property type="entry name" value="DUF4112"/>
    <property type="match status" value="1"/>
</dbReference>